<dbReference type="EMBL" id="OX451735">
    <property type="protein sequence ID" value="CAI8594738.1"/>
    <property type="molecule type" value="Genomic_DNA"/>
</dbReference>
<accession>A0AAV0ZBU0</accession>
<evidence type="ECO:0000313" key="1">
    <source>
        <dbReference type="EMBL" id="CAI8594738.1"/>
    </source>
</evidence>
<reference evidence="1 2" key="1">
    <citation type="submission" date="2023-01" db="EMBL/GenBank/DDBJ databases">
        <authorList>
            <person name="Kreplak J."/>
        </authorList>
    </citation>
    <scope>NUCLEOTIDE SEQUENCE [LARGE SCALE GENOMIC DNA]</scope>
</reference>
<dbReference type="AlphaFoldDB" id="A0AAV0ZBU0"/>
<proteinExistence type="predicted"/>
<gene>
    <name evidence="1" type="ORF">VFH_I155920</name>
</gene>
<protein>
    <submittedName>
        <fullName evidence="1">Uncharacterized protein</fullName>
    </submittedName>
</protein>
<name>A0AAV0ZBU0_VICFA</name>
<dbReference type="Proteomes" id="UP001157006">
    <property type="component" value="Chromosome 1S"/>
</dbReference>
<keyword evidence="2" id="KW-1185">Reference proteome</keyword>
<evidence type="ECO:0000313" key="2">
    <source>
        <dbReference type="Proteomes" id="UP001157006"/>
    </source>
</evidence>
<organism evidence="1 2">
    <name type="scientific">Vicia faba</name>
    <name type="common">Broad bean</name>
    <name type="synonym">Faba vulgaris</name>
    <dbReference type="NCBI Taxonomy" id="3906"/>
    <lineage>
        <taxon>Eukaryota</taxon>
        <taxon>Viridiplantae</taxon>
        <taxon>Streptophyta</taxon>
        <taxon>Embryophyta</taxon>
        <taxon>Tracheophyta</taxon>
        <taxon>Spermatophyta</taxon>
        <taxon>Magnoliopsida</taxon>
        <taxon>eudicotyledons</taxon>
        <taxon>Gunneridae</taxon>
        <taxon>Pentapetalae</taxon>
        <taxon>rosids</taxon>
        <taxon>fabids</taxon>
        <taxon>Fabales</taxon>
        <taxon>Fabaceae</taxon>
        <taxon>Papilionoideae</taxon>
        <taxon>50 kb inversion clade</taxon>
        <taxon>NPAAA clade</taxon>
        <taxon>Hologalegina</taxon>
        <taxon>IRL clade</taxon>
        <taxon>Fabeae</taxon>
        <taxon>Vicia</taxon>
    </lineage>
</organism>
<sequence length="122" mass="13723">MKFHQDRDSVSVVSDHWSLFSGFTASDGVSRGNQIGVLRVSNDDEKGNFDFYELNQQDWDSAESVLSLEYPLTRASSLKAEDSDPKHVPVLENSAYKVFDKIPLYVSNLRPVGRNFPLGNLL</sequence>